<comment type="caution">
    <text evidence="4">The sequence shown here is derived from an EMBL/GenBank/DDBJ whole genome shotgun (WGS) entry which is preliminary data.</text>
</comment>
<feature type="domain" description="Smf/DprA SLOG" evidence="2">
    <location>
        <begin position="30"/>
        <end position="242"/>
    </location>
</feature>
<dbReference type="InterPro" id="IPR041614">
    <property type="entry name" value="DprA_WH"/>
</dbReference>
<reference evidence="4 5" key="1">
    <citation type="submission" date="2020-07" db="EMBL/GenBank/DDBJ databases">
        <title>MOT database genomes.</title>
        <authorList>
            <person name="Joseph S."/>
            <person name="Aduse-Opoku J."/>
            <person name="Hashim A."/>
            <person name="Wade W."/>
            <person name="Curtis M."/>
        </authorList>
    </citation>
    <scope>NUCLEOTIDE SEQUENCE [LARGE SCALE GENOMIC DNA]</scope>
    <source>
        <strain evidence="4 5">DSM 100099</strain>
    </source>
</reference>
<organism evidence="4 5">
    <name type="scientific">Sanguibacter inulinus</name>
    <dbReference type="NCBI Taxonomy" id="60922"/>
    <lineage>
        <taxon>Bacteria</taxon>
        <taxon>Bacillati</taxon>
        <taxon>Actinomycetota</taxon>
        <taxon>Actinomycetes</taxon>
        <taxon>Micrococcales</taxon>
        <taxon>Sanguibacteraceae</taxon>
        <taxon>Sanguibacter</taxon>
    </lineage>
</organism>
<evidence type="ECO:0000313" key="5">
    <source>
        <dbReference type="Proteomes" id="UP000561011"/>
    </source>
</evidence>
<dbReference type="GO" id="GO:0009294">
    <property type="term" value="P:DNA-mediated transformation"/>
    <property type="evidence" value="ECO:0007669"/>
    <property type="project" value="InterPro"/>
</dbReference>
<proteinExistence type="inferred from homology"/>
<dbReference type="AlphaFoldDB" id="A0A853EWF3"/>
<gene>
    <name evidence="4" type="primary">dprA</name>
    <name evidence="4" type="ORF">HZZ10_06655</name>
</gene>
<dbReference type="EMBL" id="JACBYE010000011">
    <property type="protein sequence ID" value="NYS93208.1"/>
    <property type="molecule type" value="Genomic_DNA"/>
</dbReference>
<evidence type="ECO:0000259" key="2">
    <source>
        <dbReference type="Pfam" id="PF02481"/>
    </source>
</evidence>
<feature type="domain" description="DprA winged helix" evidence="3">
    <location>
        <begin position="265"/>
        <end position="321"/>
    </location>
</feature>
<evidence type="ECO:0000259" key="3">
    <source>
        <dbReference type="Pfam" id="PF17782"/>
    </source>
</evidence>
<name>A0A853EWF3_9MICO</name>
<accession>A0A853EWF3</accession>
<sequence>MSAAGRWALRAGRVDPEIDLTNLGRLGGRLVVPGDREWPTQIDDLGDETPFCLWVRGTVRVDEALAGAVSIVGARASTDYGERIAAEMAAGLVDARRGTVSGGAYGIDAAVHRATLAVGGVTVAVLAGGVDRLYPAGNTALLRAVVDRGGLLLSEVPPGAVPSRVRFLRRNRLIAAAGRSTVVVEAAWRSGSLVTARLAAGLGRPVGAVPGPVTSAASAGSHRLMREGVAVCVTDVAEVLELTGAAGDGVAELAEQEARRDESGARPDDGLDDGAIATLDALPVRRPATVEALARSSGLAPHEVMSALGVLELRGQAARSEAGWRRAGRGR</sequence>
<dbReference type="InterPro" id="IPR003488">
    <property type="entry name" value="DprA"/>
</dbReference>
<dbReference type="PANTHER" id="PTHR43022:SF1">
    <property type="entry name" value="PROTEIN SMF"/>
    <property type="match status" value="1"/>
</dbReference>
<dbReference type="Proteomes" id="UP000561011">
    <property type="component" value="Unassembled WGS sequence"/>
</dbReference>
<dbReference type="SUPFAM" id="SSF102405">
    <property type="entry name" value="MCP/YpsA-like"/>
    <property type="match status" value="1"/>
</dbReference>
<comment type="similarity">
    <text evidence="1">Belongs to the DprA/Smf family.</text>
</comment>
<evidence type="ECO:0000313" key="4">
    <source>
        <dbReference type="EMBL" id="NYS93208.1"/>
    </source>
</evidence>
<dbReference type="PANTHER" id="PTHR43022">
    <property type="entry name" value="PROTEIN SMF"/>
    <property type="match status" value="1"/>
</dbReference>
<dbReference type="Pfam" id="PF17782">
    <property type="entry name" value="WHD_DprA"/>
    <property type="match status" value="1"/>
</dbReference>
<evidence type="ECO:0000256" key="1">
    <source>
        <dbReference type="ARBA" id="ARBA00006525"/>
    </source>
</evidence>
<dbReference type="InterPro" id="IPR057666">
    <property type="entry name" value="DrpA_SLOG"/>
</dbReference>
<dbReference type="InterPro" id="IPR036388">
    <property type="entry name" value="WH-like_DNA-bd_sf"/>
</dbReference>
<dbReference type="NCBIfam" id="TIGR00732">
    <property type="entry name" value="dprA"/>
    <property type="match status" value="1"/>
</dbReference>
<dbReference type="Pfam" id="PF02481">
    <property type="entry name" value="DNA_processg_A"/>
    <property type="match status" value="1"/>
</dbReference>
<protein>
    <submittedName>
        <fullName evidence="4">DNA-protecting protein DprA</fullName>
    </submittedName>
</protein>
<dbReference type="Gene3D" id="1.10.10.10">
    <property type="entry name" value="Winged helix-like DNA-binding domain superfamily/Winged helix DNA-binding domain"/>
    <property type="match status" value="1"/>
</dbReference>
<dbReference type="Gene3D" id="3.40.50.450">
    <property type="match status" value="1"/>
</dbReference>
<keyword evidence="5" id="KW-1185">Reference proteome</keyword>